<keyword evidence="2" id="KW-1185">Reference proteome</keyword>
<reference evidence="1" key="1">
    <citation type="submission" date="2021-02" db="EMBL/GenBank/DDBJ databases">
        <authorList>
            <consortium name="DOE Joint Genome Institute"/>
            <person name="Ahrendt S."/>
            <person name="Looney B.P."/>
            <person name="Miyauchi S."/>
            <person name="Morin E."/>
            <person name="Drula E."/>
            <person name="Courty P.E."/>
            <person name="Chicoki N."/>
            <person name="Fauchery L."/>
            <person name="Kohler A."/>
            <person name="Kuo A."/>
            <person name="Labutti K."/>
            <person name="Pangilinan J."/>
            <person name="Lipzen A."/>
            <person name="Riley R."/>
            <person name="Andreopoulos W."/>
            <person name="He G."/>
            <person name="Johnson J."/>
            <person name="Barry K.W."/>
            <person name="Grigoriev I.V."/>
            <person name="Nagy L."/>
            <person name="Hibbett D."/>
            <person name="Henrissat B."/>
            <person name="Matheny P.B."/>
            <person name="Labbe J."/>
            <person name="Martin F."/>
        </authorList>
    </citation>
    <scope>NUCLEOTIDE SEQUENCE</scope>
    <source>
        <strain evidence="1">FP105234-sp</strain>
    </source>
</reference>
<comment type="caution">
    <text evidence="1">The sequence shown here is derived from an EMBL/GenBank/DDBJ whole genome shotgun (WGS) entry which is preliminary data.</text>
</comment>
<sequence>MGKELLEPSVTPIGPDSLEPPDGGLQAWLTVLGATLVGFSTFGVVNAFGAFSDFYNRIYLTNYDSTIISMIGALQVFVLYFFGAFSGAIFDAVGPTYMIPVSGFITAFAFFMLSLTKPEQIYQQFLTQSILFNLGATLGFFPALSVIPHWFRRKAAYAIGCVLAGASGGGIVFPIMLNHLIPRVGFGWAVRSIAFIILSCFAVATFTIKTRRPRKPLPPLYKIINLSAFRDTRYALFAAGAFFNILSVFNPFFYVGLYGVTLHGESKLSPYLLPIMNATSIFGRVLPAILADRVGRFNVICISVLLSSILDFALWYPTTGETPIIVFAALYGFVSGPFFTLMPACVNQISPVESVGGRIGMLFATLSFGALAGTPIGGLFIKTHTRENFQRLIIYTGVLGLVGAAFLILARLRCERRLLARV</sequence>
<gene>
    <name evidence="1" type="ORF">FA95DRAFT_1554490</name>
</gene>
<accession>A0ACB8S672</accession>
<evidence type="ECO:0000313" key="1">
    <source>
        <dbReference type="EMBL" id="KAI0051405.1"/>
    </source>
</evidence>
<protein>
    <submittedName>
        <fullName evidence="1">MFS general substrate transporter</fullName>
    </submittedName>
</protein>
<evidence type="ECO:0000313" key="2">
    <source>
        <dbReference type="Proteomes" id="UP000814033"/>
    </source>
</evidence>
<organism evidence="1 2">
    <name type="scientific">Auriscalpium vulgare</name>
    <dbReference type="NCBI Taxonomy" id="40419"/>
    <lineage>
        <taxon>Eukaryota</taxon>
        <taxon>Fungi</taxon>
        <taxon>Dikarya</taxon>
        <taxon>Basidiomycota</taxon>
        <taxon>Agaricomycotina</taxon>
        <taxon>Agaricomycetes</taxon>
        <taxon>Russulales</taxon>
        <taxon>Auriscalpiaceae</taxon>
        <taxon>Auriscalpium</taxon>
    </lineage>
</organism>
<dbReference type="EMBL" id="MU275852">
    <property type="protein sequence ID" value="KAI0051405.1"/>
    <property type="molecule type" value="Genomic_DNA"/>
</dbReference>
<proteinExistence type="predicted"/>
<dbReference type="Proteomes" id="UP000814033">
    <property type="component" value="Unassembled WGS sequence"/>
</dbReference>
<name>A0ACB8S672_9AGAM</name>
<reference evidence="1" key="2">
    <citation type="journal article" date="2022" name="New Phytol.">
        <title>Evolutionary transition to the ectomycorrhizal habit in the genomes of a hyperdiverse lineage of mushroom-forming fungi.</title>
        <authorList>
            <person name="Looney B."/>
            <person name="Miyauchi S."/>
            <person name="Morin E."/>
            <person name="Drula E."/>
            <person name="Courty P.E."/>
            <person name="Kohler A."/>
            <person name="Kuo A."/>
            <person name="LaButti K."/>
            <person name="Pangilinan J."/>
            <person name="Lipzen A."/>
            <person name="Riley R."/>
            <person name="Andreopoulos W."/>
            <person name="He G."/>
            <person name="Johnson J."/>
            <person name="Nolan M."/>
            <person name="Tritt A."/>
            <person name="Barry K.W."/>
            <person name="Grigoriev I.V."/>
            <person name="Nagy L.G."/>
            <person name="Hibbett D."/>
            <person name="Henrissat B."/>
            <person name="Matheny P.B."/>
            <person name="Labbe J."/>
            <person name="Martin F.M."/>
        </authorList>
    </citation>
    <scope>NUCLEOTIDE SEQUENCE</scope>
    <source>
        <strain evidence="1">FP105234-sp</strain>
    </source>
</reference>